<evidence type="ECO:0000313" key="2">
    <source>
        <dbReference type="EMBL" id="RNF23389.1"/>
    </source>
</evidence>
<evidence type="ECO:0000313" key="3">
    <source>
        <dbReference type="Proteomes" id="UP000284403"/>
    </source>
</evidence>
<dbReference type="EMBL" id="MKKU01000119">
    <property type="protein sequence ID" value="RNF23389.1"/>
    <property type="molecule type" value="Genomic_DNA"/>
</dbReference>
<accession>A0A422Q048</accession>
<keyword evidence="3" id="KW-1185">Reference proteome</keyword>
<dbReference type="GeneID" id="40316516"/>
<proteinExistence type="predicted"/>
<sequence>MRRGEGERGPAASWPQLQEEEGQQAEAEAQGPQLRWIMESESRSRLQGTEAPPAILPRNRRYSSTLAWPASYADAPAVAHTKKISITVPFPQGSGDRVREGRSSQLAPELVLPASVDGVPLTVKQEPPVYSVRAVVRQEDHPLWSSSPQAWLEYLFGSTKSRQDSLEREDRITSPKGSEPPVRKVRSSLPLTEESGEGGWDTPHSTPEERQCTGLPMQLSPPPQQQPQKALAAVGDRTSSPAGEQRFGVTLPRAPQPGLQRLRLREAATLVSALLRDECVCRQALVAEERHEAISDIAMPPDATFGSLHPALLAGIEEVVIMEEICRSYIVEEEASQIAPIWDFYVSEHRCLVTSLAPLKRFLRRWVLCHRGRKERHLARQKCLRVREEKSRLEITHAWLGAQQRLFASLVGATEALFRALIEEMQLCTQYAHGFASIRLKEQVELFPLLYGAAMPRAVVCGRISGYTLFKQLDLHDQHERHCLSKWEERDRIVIASMMQREALEGFLEAPRRQNIVEEESAARVKLTFTLFAMAGRCHRREIEIEEACEWQIDLLPHLHAASASDGRRAEERQATVLSLTKMQGCPT</sequence>
<comment type="caution">
    <text evidence="2">The sequence shown here is derived from an EMBL/GenBank/DDBJ whole genome shotgun (WGS) entry which is preliminary data.</text>
</comment>
<name>A0A422Q048_9TRYP</name>
<dbReference type="Proteomes" id="UP000284403">
    <property type="component" value="Unassembled WGS sequence"/>
</dbReference>
<feature type="region of interest" description="Disordered" evidence="1">
    <location>
        <begin position="1"/>
        <end position="57"/>
    </location>
</feature>
<feature type="region of interest" description="Disordered" evidence="1">
    <location>
        <begin position="162"/>
        <end position="226"/>
    </location>
</feature>
<feature type="compositionally biased region" description="Basic and acidic residues" evidence="1">
    <location>
        <begin position="162"/>
        <end position="173"/>
    </location>
</feature>
<gene>
    <name evidence="2" type="ORF">Tco025E_02905</name>
</gene>
<dbReference type="OrthoDB" id="264300at2759"/>
<feature type="compositionally biased region" description="Low complexity" evidence="1">
    <location>
        <begin position="24"/>
        <end position="34"/>
    </location>
</feature>
<reference evidence="2 3" key="1">
    <citation type="journal article" date="2018" name="BMC Genomics">
        <title>Genomic comparison of Trypanosoma conorhini and Trypanosoma rangeli to Trypanosoma cruzi strains of high and low virulence.</title>
        <authorList>
            <person name="Bradwell K.R."/>
            <person name="Koparde V.N."/>
            <person name="Matveyev A.V."/>
            <person name="Serrano M.G."/>
            <person name="Alves J.M."/>
            <person name="Parikh H."/>
            <person name="Huang B."/>
            <person name="Lee V."/>
            <person name="Espinosa-Alvarez O."/>
            <person name="Ortiz P.A."/>
            <person name="Costa-Martins A.G."/>
            <person name="Teixeira M.M."/>
            <person name="Buck G.A."/>
        </authorList>
    </citation>
    <scope>NUCLEOTIDE SEQUENCE [LARGE SCALE GENOMIC DNA]</scope>
    <source>
        <strain evidence="2 3">025E</strain>
    </source>
</reference>
<organism evidence="2 3">
    <name type="scientific">Trypanosoma conorhini</name>
    <dbReference type="NCBI Taxonomy" id="83891"/>
    <lineage>
        <taxon>Eukaryota</taxon>
        <taxon>Discoba</taxon>
        <taxon>Euglenozoa</taxon>
        <taxon>Kinetoplastea</taxon>
        <taxon>Metakinetoplastina</taxon>
        <taxon>Trypanosomatida</taxon>
        <taxon>Trypanosomatidae</taxon>
        <taxon>Trypanosoma</taxon>
    </lineage>
</organism>
<protein>
    <submittedName>
        <fullName evidence="2">Uncharacterized protein</fullName>
    </submittedName>
</protein>
<dbReference type="RefSeq" id="XP_029230132.1">
    <property type="nucleotide sequence ID" value="XM_029369828.1"/>
</dbReference>
<evidence type="ECO:0000256" key="1">
    <source>
        <dbReference type="SAM" id="MobiDB-lite"/>
    </source>
</evidence>
<dbReference type="AlphaFoldDB" id="A0A422Q048"/>